<evidence type="ECO:0000256" key="1">
    <source>
        <dbReference type="ARBA" id="ARBA00004651"/>
    </source>
</evidence>
<dbReference type="InterPro" id="IPR035906">
    <property type="entry name" value="MetI-like_sf"/>
</dbReference>
<comment type="similarity">
    <text evidence="7">Belongs to the binding-protein-dependent transport system permease family.</text>
</comment>
<sequence length="313" mass="35632">MEADTRVESNRKVSVGLQFGPFLKKSLPKYLFIIPAFLFVVIFMLYPIFYNIFISFQDVTIMNLKGDKSFIGLENYRQIFQDERFLLSLKNTVIYTVSCIVFQLSIGFLLALFFNQQFPMRNFFRSILLLAWMTPLVITGTLFKWLYDVDYGVLNYLLIQIGLISEPINWLGQQSTALMAIIVTNIWIGIPFNMILLLSALQALPSDVYEAAKIDGASRIQSFFKITLPLMKPATLVVLVLGIIYTFKVFDIILIMTGGGPVNATQVLPFFGYELAFVNFKFSLSGAVATIILVILTVISLIYLYLIRKEESM</sequence>
<evidence type="ECO:0000313" key="10">
    <source>
        <dbReference type="Proteomes" id="UP001368328"/>
    </source>
</evidence>
<dbReference type="PROSITE" id="PS50928">
    <property type="entry name" value="ABC_TM1"/>
    <property type="match status" value="1"/>
</dbReference>
<dbReference type="RefSeq" id="WP_338785942.1">
    <property type="nucleotide sequence ID" value="NZ_CP147403.1"/>
</dbReference>
<feature type="transmembrane region" description="Helical" evidence="7">
    <location>
        <begin position="30"/>
        <end position="53"/>
    </location>
</feature>
<feature type="domain" description="ABC transmembrane type-1" evidence="8">
    <location>
        <begin position="89"/>
        <end position="303"/>
    </location>
</feature>
<proteinExistence type="inferred from homology"/>
<dbReference type="Gene3D" id="1.10.3720.10">
    <property type="entry name" value="MetI-like"/>
    <property type="match status" value="1"/>
</dbReference>
<evidence type="ECO:0000256" key="7">
    <source>
        <dbReference type="RuleBase" id="RU363032"/>
    </source>
</evidence>
<evidence type="ECO:0000256" key="5">
    <source>
        <dbReference type="ARBA" id="ARBA00022989"/>
    </source>
</evidence>
<feature type="transmembrane region" description="Helical" evidence="7">
    <location>
        <begin position="93"/>
        <end position="114"/>
    </location>
</feature>
<feature type="transmembrane region" description="Helical" evidence="7">
    <location>
        <begin position="126"/>
        <end position="147"/>
    </location>
</feature>
<accession>A0ABZ2MN63</accession>
<gene>
    <name evidence="9" type="ORF">WCV66_15200</name>
</gene>
<dbReference type="SUPFAM" id="SSF161098">
    <property type="entry name" value="MetI-like"/>
    <property type="match status" value="1"/>
</dbReference>
<dbReference type="Pfam" id="PF00528">
    <property type="entry name" value="BPD_transp_1"/>
    <property type="match status" value="1"/>
</dbReference>
<feature type="transmembrane region" description="Helical" evidence="7">
    <location>
        <begin position="284"/>
        <end position="306"/>
    </location>
</feature>
<dbReference type="PANTHER" id="PTHR43005:SF1">
    <property type="entry name" value="SPERMIDINE_PUTRESCINE TRANSPORT SYSTEM PERMEASE PROTEIN"/>
    <property type="match status" value="1"/>
</dbReference>
<dbReference type="PANTHER" id="PTHR43005">
    <property type="entry name" value="BLR7065 PROTEIN"/>
    <property type="match status" value="1"/>
</dbReference>
<reference evidence="9 10" key="1">
    <citation type="submission" date="2024-02" db="EMBL/GenBank/DDBJ databases">
        <title>Seven novel Bacillus-like species.</title>
        <authorList>
            <person name="Liu G."/>
        </authorList>
    </citation>
    <scope>NUCLEOTIDE SEQUENCE [LARGE SCALE GENOMIC DNA]</scope>
    <source>
        <strain evidence="9 10">FJAT-53654</strain>
    </source>
</reference>
<evidence type="ECO:0000256" key="2">
    <source>
        <dbReference type="ARBA" id="ARBA00022448"/>
    </source>
</evidence>
<dbReference type="CDD" id="cd06261">
    <property type="entry name" value="TM_PBP2"/>
    <property type="match status" value="1"/>
</dbReference>
<organism evidence="9 10">
    <name type="scientific">Metabacillus rhizosphaerae</name>
    <dbReference type="NCBI Taxonomy" id="3117747"/>
    <lineage>
        <taxon>Bacteria</taxon>
        <taxon>Bacillati</taxon>
        <taxon>Bacillota</taxon>
        <taxon>Bacilli</taxon>
        <taxon>Bacillales</taxon>
        <taxon>Bacillaceae</taxon>
        <taxon>Metabacillus</taxon>
    </lineage>
</organism>
<evidence type="ECO:0000259" key="8">
    <source>
        <dbReference type="PROSITE" id="PS50928"/>
    </source>
</evidence>
<keyword evidence="6 7" id="KW-0472">Membrane</keyword>
<dbReference type="SUPFAM" id="SSF160964">
    <property type="entry name" value="MalF N-terminal region-like"/>
    <property type="match status" value="1"/>
</dbReference>
<dbReference type="Proteomes" id="UP001368328">
    <property type="component" value="Chromosome"/>
</dbReference>
<evidence type="ECO:0000313" key="9">
    <source>
        <dbReference type="EMBL" id="WXB86611.1"/>
    </source>
</evidence>
<keyword evidence="2 7" id="KW-0813">Transport</keyword>
<name>A0ABZ2MN63_9BACI</name>
<keyword evidence="4 7" id="KW-0812">Transmembrane</keyword>
<dbReference type="InterPro" id="IPR000515">
    <property type="entry name" value="MetI-like"/>
</dbReference>
<keyword evidence="3" id="KW-1003">Cell membrane</keyword>
<evidence type="ECO:0000256" key="3">
    <source>
        <dbReference type="ARBA" id="ARBA00022475"/>
    </source>
</evidence>
<keyword evidence="10" id="KW-1185">Reference proteome</keyword>
<evidence type="ECO:0000256" key="6">
    <source>
        <dbReference type="ARBA" id="ARBA00023136"/>
    </source>
</evidence>
<keyword evidence="5 7" id="KW-1133">Transmembrane helix</keyword>
<feature type="transmembrane region" description="Helical" evidence="7">
    <location>
        <begin position="178"/>
        <end position="203"/>
    </location>
</feature>
<comment type="subcellular location">
    <subcellularLocation>
        <location evidence="1 7">Cell membrane</location>
        <topology evidence="1 7">Multi-pass membrane protein</topology>
    </subcellularLocation>
</comment>
<dbReference type="EMBL" id="CP147403">
    <property type="protein sequence ID" value="WXB86611.1"/>
    <property type="molecule type" value="Genomic_DNA"/>
</dbReference>
<protein>
    <submittedName>
        <fullName evidence="9">Sugar ABC transporter permease</fullName>
    </submittedName>
</protein>
<evidence type="ECO:0000256" key="4">
    <source>
        <dbReference type="ARBA" id="ARBA00022692"/>
    </source>
</evidence>